<dbReference type="KEGG" id="msar:MSAR_45820"/>
<dbReference type="Proteomes" id="UP000466445">
    <property type="component" value="Chromosome"/>
</dbReference>
<feature type="compositionally biased region" description="Basic and acidic residues" evidence="1">
    <location>
        <begin position="77"/>
        <end position="91"/>
    </location>
</feature>
<organism evidence="3 4">
    <name type="scientific">Mycolicibacterium sarraceniae</name>
    <dbReference type="NCBI Taxonomy" id="1534348"/>
    <lineage>
        <taxon>Bacteria</taxon>
        <taxon>Bacillati</taxon>
        <taxon>Actinomycetota</taxon>
        <taxon>Actinomycetes</taxon>
        <taxon>Mycobacteriales</taxon>
        <taxon>Mycobacteriaceae</taxon>
        <taxon>Mycolicibacterium</taxon>
    </lineage>
</organism>
<name>A0A7I7T066_9MYCO</name>
<dbReference type="AlphaFoldDB" id="A0A7I7T066"/>
<dbReference type="EMBL" id="AP022595">
    <property type="protein sequence ID" value="BBY61446.1"/>
    <property type="molecule type" value="Genomic_DNA"/>
</dbReference>
<dbReference type="SUPFAM" id="SSF75304">
    <property type="entry name" value="Amidase signature (AS) enzymes"/>
    <property type="match status" value="1"/>
</dbReference>
<dbReference type="Pfam" id="PF01425">
    <property type="entry name" value="Amidase"/>
    <property type="match status" value="1"/>
</dbReference>
<dbReference type="InterPro" id="IPR023631">
    <property type="entry name" value="Amidase_dom"/>
</dbReference>
<evidence type="ECO:0000313" key="3">
    <source>
        <dbReference type="EMBL" id="BBY61446.1"/>
    </source>
</evidence>
<feature type="region of interest" description="Disordered" evidence="1">
    <location>
        <begin position="77"/>
        <end position="100"/>
    </location>
</feature>
<accession>A0A7I7T066</accession>
<keyword evidence="4" id="KW-1185">Reference proteome</keyword>
<protein>
    <recommendedName>
        <fullName evidence="2">Amidase domain-containing protein</fullName>
    </recommendedName>
</protein>
<feature type="domain" description="Amidase" evidence="2">
    <location>
        <begin position="4"/>
        <end position="42"/>
    </location>
</feature>
<evidence type="ECO:0000259" key="2">
    <source>
        <dbReference type="Pfam" id="PF01425"/>
    </source>
</evidence>
<dbReference type="Gene3D" id="3.90.1300.10">
    <property type="entry name" value="Amidase signature (AS) domain"/>
    <property type="match status" value="1"/>
</dbReference>
<gene>
    <name evidence="3" type="ORF">MSAR_45820</name>
</gene>
<reference evidence="3 4" key="1">
    <citation type="journal article" date="2019" name="Emerg. Microbes Infect.">
        <title>Comprehensive subspecies identification of 175 nontuberculous mycobacteria species based on 7547 genomic profiles.</title>
        <authorList>
            <person name="Matsumoto Y."/>
            <person name="Kinjo T."/>
            <person name="Motooka D."/>
            <person name="Nabeya D."/>
            <person name="Jung N."/>
            <person name="Uechi K."/>
            <person name="Horii T."/>
            <person name="Iida T."/>
            <person name="Fujita J."/>
            <person name="Nakamura S."/>
        </authorList>
    </citation>
    <scope>NUCLEOTIDE SEQUENCE [LARGE SCALE GENOMIC DNA]</scope>
    <source>
        <strain evidence="3 4">JCM 30395</strain>
    </source>
</reference>
<dbReference type="InterPro" id="IPR036928">
    <property type="entry name" value="AS_sf"/>
</dbReference>
<evidence type="ECO:0000313" key="4">
    <source>
        <dbReference type="Proteomes" id="UP000466445"/>
    </source>
</evidence>
<evidence type="ECO:0000256" key="1">
    <source>
        <dbReference type="SAM" id="MobiDB-lite"/>
    </source>
</evidence>
<sequence length="121" mass="13236">MIADCPVTFPWNMLGWPSINIPAGFTADGLPIGVQLMGPSTSGPLLISLAAELEAINDRLDGHIGQRRECLNVAAQRHPEHLRGEQPRPDRGLLVPGRDPRSVTHWRRACPGWTNAESTDI</sequence>
<proteinExistence type="predicted"/>